<comment type="caution">
    <text evidence="6">The sequence shown here is derived from an EMBL/GenBank/DDBJ whole genome shotgun (WGS) entry which is preliminary data.</text>
</comment>
<evidence type="ECO:0000256" key="3">
    <source>
        <dbReference type="ARBA" id="ARBA00022552"/>
    </source>
</evidence>
<dbReference type="OrthoDB" id="2019504at2759"/>
<gene>
    <name evidence="6" type="ORF">OLEA9_A097098</name>
</gene>
<dbReference type="Gramene" id="OE9A097098T2">
    <property type="protein sequence ID" value="OE9A097098C2"/>
    <property type="gene ID" value="OE9A097098"/>
</dbReference>
<dbReference type="GO" id="GO:0006364">
    <property type="term" value="P:rRNA processing"/>
    <property type="evidence" value="ECO:0007669"/>
    <property type="project" value="UniProtKB-KW"/>
</dbReference>
<keyword evidence="4" id="KW-0539">Nucleus</keyword>
<proteinExistence type="inferred from homology"/>
<feature type="compositionally biased region" description="Basic residues" evidence="5">
    <location>
        <begin position="380"/>
        <end position="390"/>
    </location>
</feature>
<comment type="subcellular location">
    <subcellularLocation>
        <location evidence="1">Nucleus</location>
    </subcellularLocation>
</comment>
<feature type="compositionally biased region" description="Polar residues" evidence="5">
    <location>
        <begin position="592"/>
        <end position="606"/>
    </location>
</feature>
<evidence type="ECO:0000256" key="5">
    <source>
        <dbReference type="SAM" id="MobiDB-lite"/>
    </source>
</evidence>
<feature type="compositionally biased region" description="Low complexity" evidence="5">
    <location>
        <begin position="541"/>
        <end position="550"/>
    </location>
</feature>
<evidence type="ECO:0000256" key="4">
    <source>
        <dbReference type="ARBA" id="ARBA00023242"/>
    </source>
</evidence>
<evidence type="ECO:0000256" key="2">
    <source>
        <dbReference type="ARBA" id="ARBA00006374"/>
    </source>
</evidence>
<reference evidence="6 7" key="1">
    <citation type="submission" date="2019-12" db="EMBL/GenBank/DDBJ databases">
        <authorList>
            <person name="Alioto T."/>
            <person name="Alioto T."/>
            <person name="Gomez Garrido J."/>
        </authorList>
    </citation>
    <scope>NUCLEOTIDE SEQUENCE [LARGE SCALE GENOMIC DNA]</scope>
</reference>
<dbReference type="Gramene" id="OE9A097098T1">
    <property type="protein sequence ID" value="OE9A097098C1"/>
    <property type="gene ID" value="OE9A097098"/>
</dbReference>
<dbReference type="GO" id="GO:0030688">
    <property type="term" value="C:preribosome, small subunit precursor"/>
    <property type="evidence" value="ECO:0007669"/>
    <property type="project" value="InterPro"/>
</dbReference>
<dbReference type="PANTHER" id="PTHR13026">
    <property type="entry name" value="NNP-1 PROTEIN NOVEL NUCLEAR PROTEIN 1 NOP52"/>
    <property type="match status" value="1"/>
</dbReference>
<dbReference type="Proteomes" id="UP000594638">
    <property type="component" value="Unassembled WGS sequence"/>
</dbReference>
<sequence length="606" mass="68061">MKKRPREPKPLVSTLASCTGPSLIKHLASCNNTVRSQSLKLLQSWLTSQKQEIPEEDIKKLWKGLFYCFWHTDKAPNQLALVNRLTSLFLILEFPVSFQYFSKFVLTLRREWPGIDRLRLDKFYLLIRRFMRTLFELMKLKQWNLELLGKFMSVLENYGFMADDKLRGNGVNYHIVSVFLEELKEVRFPVSKEVVDVIFGPFFVVLMKSKDRILVGKVTSCVFDELLKMGREFLVKKKTGVHCDEKGGDVLLAVVALKMGFSGRFYEVGSSVECLQGNRNVVLGLNEEFLKLEKDLESCGFEIVVPEYSDASDGSNDDDVPQLITIVINGDCALRALKAAEDVHDDKNESDDESLKKSKRARKGTDESHKKLKGSDTSSKKSKEKKKKKKDKEQNLVSVIGSIVEENDNVVTANGVGNGDLMSADGKSLNDELESGRNDLTLNESVISNLQKQFEKVAAEAGSYRDDDTDSCDTPKITVNRISKKKRKVAKTADGHDTDNLDMSGQGDDRLDNAAKSVEKSAKKVRFAMKNNLVWKPHSPLPSESLRLPPSVTPRGSALKKGVPPGPIREMPPPEKKKKKLKTGRKMLKSASPAQKQKNQIQTGSI</sequence>
<organism evidence="6 7">
    <name type="scientific">Olea europaea subsp. europaea</name>
    <dbReference type="NCBI Taxonomy" id="158383"/>
    <lineage>
        <taxon>Eukaryota</taxon>
        <taxon>Viridiplantae</taxon>
        <taxon>Streptophyta</taxon>
        <taxon>Embryophyta</taxon>
        <taxon>Tracheophyta</taxon>
        <taxon>Spermatophyta</taxon>
        <taxon>Magnoliopsida</taxon>
        <taxon>eudicotyledons</taxon>
        <taxon>Gunneridae</taxon>
        <taxon>Pentapetalae</taxon>
        <taxon>asterids</taxon>
        <taxon>lamiids</taxon>
        <taxon>Lamiales</taxon>
        <taxon>Oleaceae</taxon>
        <taxon>Oleeae</taxon>
        <taxon>Olea</taxon>
    </lineage>
</organism>
<name>A0A8S0PUF0_OLEEU</name>
<keyword evidence="7" id="KW-1185">Reference proteome</keyword>
<comment type="similarity">
    <text evidence="2">Belongs to the RRP1 family.</text>
</comment>
<evidence type="ECO:0000313" key="6">
    <source>
        <dbReference type="EMBL" id="CAA2955983.1"/>
    </source>
</evidence>
<dbReference type="InterPro" id="IPR010301">
    <property type="entry name" value="RRP1"/>
</dbReference>
<keyword evidence="3" id="KW-0698">rRNA processing</keyword>
<accession>A0A8S0PUF0</accession>
<dbReference type="AlphaFoldDB" id="A0A8S0PUF0"/>
<feature type="region of interest" description="Disordered" evidence="5">
    <location>
        <begin position="342"/>
        <end position="393"/>
    </location>
</feature>
<feature type="compositionally biased region" description="Basic and acidic residues" evidence="5">
    <location>
        <begin position="507"/>
        <end position="517"/>
    </location>
</feature>
<feature type="region of interest" description="Disordered" evidence="5">
    <location>
        <begin position="536"/>
        <end position="606"/>
    </location>
</feature>
<evidence type="ECO:0000256" key="1">
    <source>
        <dbReference type="ARBA" id="ARBA00004123"/>
    </source>
</evidence>
<dbReference type="EMBL" id="CACTIH010000170">
    <property type="protein sequence ID" value="CAA2955983.1"/>
    <property type="molecule type" value="Genomic_DNA"/>
</dbReference>
<dbReference type="PANTHER" id="PTHR13026:SF0">
    <property type="entry name" value="RIBOSOMAL RNA PROCESSING 1B"/>
    <property type="match status" value="1"/>
</dbReference>
<dbReference type="GO" id="GO:0005634">
    <property type="term" value="C:nucleus"/>
    <property type="evidence" value="ECO:0007669"/>
    <property type="project" value="UniProtKB-SubCell"/>
</dbReference>
<protein>
    <submittedName>
        <fullName evidence="6">Ribosomal RNA processing 1 homolog</fullName>
    </submittedName>
</protein>
<feature type="region of interest" description="Disordered" evidence="5">
    <location>
        <begin position="484"/>
        <end position="517"/>
    </location>
</feature>
<evidence type="ECO:0000313" key="7">
    <source>
        <dbReference type="Proteomes" id="UP000594638"/>
    </source>
</evidence>
<feature type="compositionally biased region" description="Basic residues" evidence="5">
    <location>
        <begin position="576"/>
        <end position="588"/>
    </location>
</feature>
<dbReference type="Pfam" id="PF05997">
    <property type="entry name" value="Nop52"/>
    <property type="match status" value="1"/>
</dbReference>